<evidence type="ECO:0000313" key="10">
    <source>
        <dbReference type="Proteomes" id="UP000464314"/>
    </source>
</evidence>
<protein>
    <recommendedName>
        <fullName evidence="1">Stage 0 sporulation protein A homolog</fullName>
    </recommendedName>
</protein>
<evidence type="ECO:0000256" key="5">
    <source>
        <dbReference type="ARBA" id="ARBA00024867"/>
    </source>
</evidence>
<sequence>MFSILIADDEKLARGDILYKVSRSGFNYKWVMEAASAEEALNMIKEYKPDILLTDIIMGEMSGIDLVRAARTGSPNIASILISGYSEFSFAKEAIALNVVDYLLKPVRQEELNTALSNAVSKVMNQRNMLLLPMQYDKNVDEKLDVGQKEQLFAFLNGMETRLNFPETVMLPGKAEYFQISIIQMNQNQTEVTDKDNLYIEQFRKMVQEIVRDIGGEYFLIFNQLMQKQQIILIAASPVTDKKKASHILNEKLNDIYRKIHCKAEGTIHMGVSGLEESVSGSLITQARQALDLRLSSEGNSKGGIYFWTECKKHAVIHLPEEQIKLYQNFLAAGDLNQTLDTVRRIFSSDRPGTALHIRMLYVELMCILARNSIKKAGGSVVSMLGTETLSGSIIDQFESREELIENLCRTITAALDQWMAVTDNARSVLKNVKIFIESNFMNSQLSTHFLSKQFCISLGYLSASYKKEFGVTISKHIISLRMDYAKKLLADTRLSIMDIAENCGFNNLSYFMRTFKKYEECTPSEFREKLQQKR</sequence>
<dbReference type="EMBL" id="CP048000">
    <property type="protein sequence ID" value="QHQ60925.1"/>
    <property type="molecule type" value="Genomic_DNA"/>
</dbReference>
<reference evidence="9 10" key="1">
    <citation type="submission" date="2020-01" db="EMBL/GenBank/DDBJ databases">
        <title>Genome analysis of Anaerocolumna sp. CBA3638.</title>
        <authorList>
            <person name="Kim J."/>
            <person name="Roh S.W."/>
        </authorList>
    </citation>
    <scope>NUCLEOTIDE SEQUENCE [LARGE SCALE GENOMIC DNA]</scope>
    <source>
        <strain evidence="9 10">CBA3638</strain>
    </source>
</reference>
<gene>
    <name evidence="9" type="ORF">Ana3638_09215</name>
</gene>
<feature type="domain" description="HTH araC/xylS-type" evidence="7">
    <location>
        <begin position="431"/>
        <end position="530"/>
    </location>
</feature>
<dbReference type="AlphaFoldDB" id="A0A6P1TMN0"/>
<dbReference type="GO" id="GO:0000160">
    <property type="term" value="P:phosphorelay signal transduction system"/>
    <property type="evidence" value="ECO:0007669"/>
    <property type="project" value="InterPro"/>
</dbReference>
<name>A0A6P1TMN0_9FIRM</name>
<dbReference type="PROSITE" id="PS01124">
    <property type="entry name" value="HTH_ARAC_FAMILY_2"/>
    <property type="match status" value="1"/>
</dbReference>
<dbReference type="InterPro" id="IPR018062">
    <property type="entry name" value="HTH_AraC-typ_CS"/>
</dbReference>
<dbReference type="RefSeq" id="WP_161837753.1">
    <property type="nucleotide sequence ID" value="NZ_CP048000.1"/>
</dbReference>
<comment type="function">
    <text evidence="5">May play the central regulatory role in sporulation. It may be an element of the effector pathway responsible for the activation of sporulation genes in response to nutritional stress. Spo0A may act in concert with spo0H (a sigma factor) to control the expression of some genes that are critical to the sporulation process.</text>
</comment>
<dbReference type="InterPro" id="IPR009057">
    <property type="entry name" value="Homeodomain-like_sf"/>
</dbReference>
<keyword evidence="6" id="KW-0597">Phosphoprotein</keyword>
<dbReference type="GO" id="GO:0003700">
    <property type="term" value="F:DNA-binding transcription factor activity"/>
    <property type="evidence" value="ECO:0007669"/>
    <property type="project" value="InterPro"/>
</dbReference>
<dbReference type="PROSITE" id="PS00041">
    <property type="entry name" value="HTH_ARAC_FAMILY_1"/>
    <property type="match status" value="1"/>
</dbReference>
<evidence type="ECO:0000256" key="4">
    <source>
        <dbReference type="ARBA" id="ARBA00023163"/>
    </source>
</evidence>
<organism evidence="9 10">
    <name type="scientific">Anaerocolumna sedimenticola</name>
    <dbReference type="NCBI Taxonomy" id="2696063"/>
    <lineage>
        <taxon>Bacteria</taxon>
        <taxon>Bacillati</taxon>
        <taxon>Bacillota</taxon>
        <taxon>Clostridia</taxon>
        <taxon>Lachnospirales</taxon>
        <taxon>Lachnospiraceae</taxon>
        <taxon>Anaerocolumna</taxon>
    </lineage>
</organism>
<evidence type="ECO:0000259" key="7">
    <source>
        <dbReference type="PROSITE" id="PS01124"/>
    </source>
</evidence>
<keyword evidence="10" id="KW-1185">Reference proteome</keyword>
<dbReference type="PRINTS" id="PR00032">
    <property type="entry name" value="HTHARAC"/>
</dbReference>
<dbReference type="GO" id="GO:0043565">
    <property type="term" value="F:sequence-specific DNA binding"/>
    <property type="evidence" value="ECO:0007669"/>
    <property type="project" value="InterPro"/>
</dbReference>
<dbReference type="PANTHER" id="PTHR43280">
    <property type="entry name" value="ARAC-FAMILY TRANSCRIPTIONAL REGULATOR"/>
    <property type="match status" value="1"/>
</dbReference>
<evidence type="ECO:0000313" key="9">
    <source>
        <dbReference type="EMBL" id="QHQ60925.1"/>
    </source>
</evidence>
<evidence type="ECO:0000256" key="3">
    <source>
        <dbReference type="ARBA" id="ARBA00023125"/>
    </source>
</evidence>
<dbReference type="PROSITE" id="PS50110">
    <property type="entry name" value="RESPONSE_REGULATORY"/>
    <property type="match status" value="1"/>
</dbReference>
<dbReference type="Pfam" id="PF12833">
    <property type="entry name" value="HTH_18"/>
    <property type="match status" value="1"/>
</dbReference>
<evidence type="ECO:0000256" key="1">
    <source>
        <dbReference type="ARBA" id="ARBA00018672"/>
    </source>
</evidence>
<keyword evidence="3" id="KW-0238">DNA-binding</keyword>
<keyword evidence="2" id="KW-0805">Transcription regulation</keyword>
<evidence type="ECO:0000256" key="2">
    <source>
        <dbReference type="ARBA" id="ARBA00023015"/>
    </source>
</evidence>
<dbReference type="KEGG" id="anr:Ana3638_09215"/>
<evidence type="ECO:0000259" key="8">
    <source>
        <dbReference type="PROSITE" id="PS50110"/>
    </source>
</evidence>
<proteinExistence type="predicted"/>
<feature type="modified residue" description="4-aspartylphosphate" evidence="6">
    <location>
        <position position="55"/>
    </location>
</feature>
<dbReference type="Proteomes" id="UP000464314">
    <property type="component" value="Chromosome"/>
</dbReference>
<accession>A0A6P1TMN0</accession>
<dbReference type="InterPro" id="IPR001789">
    <property type="entry name" value="Sig_transdc_resp-reg_receiver"/>
</dbReference>
<dbReference type="PANTHER" id="PTHR43280:SF2">
    <property type="entry name" value="HTH-TYPE TRANSCRIPTIONAL REGULATOR EXSA"/>
    <property type="match status" value="1"/>
</dbReference>
<dbReference type="Pfam" id="PF00072">
    <property type="entry name" value="Response_reg"/>
    <property type="match status" value="1"/>
</dbReference>
<dbReference type="InterPro" id="IPR011006">
    <property type="entry name" value="CheY-like_superfamily"/>
</dbReference>
<dbReference type="SUPFAM" id="SSF46689">
    <property type="entry name" value="Homeodomain-like"/>
    <property type="match status" value="1"/>
</dbReference>
<dbReference type="InterPro" id="IPR020449">
    <property type="entry name" value="Tscrpt_reg_AraC-type_HTH"/>
</dbReference>
<dbReference type="SMART" id="SM00342">
    <property type="entry name" value="HTH_ARAC"/>
    <property type="match status" value="1"/>
</dbReference>
<dbReference type="Gene3D" id="3.40.50.2300">
    <property type="match status" value="1"/>
</dbReference>
<evidence type="ECO:0000256" key="6">
    <source>
        <dbReference type="PROSITE-ProRule" id="PRU00169"/>
    </source>
</evidence>
<dbReference type="SMART" id="SM00448">
    <property type="entry name" value="REC"/>
    <property type="match status" value="1"/>
</dbReference>
<keyword evidence="4" id="KW-0804">Transcription</keyword>
<dbReference type="CDD" id="cd17536">
    <property type="entry name" value="REC_YesN-like"/>
    <property type="match status" value="1"/>
</dbReference>
<dbReference type="SUPFAM" id="SSF52172">
    <property type="entry name" value="CheY-like"/>
    <property type="match status" value="1"/>
</dbReference>
<dbReference type="Gene3D" id="1.10.10.60">
    <property type="entry name" value="Homeodomain-like"/>
    <property type="match status" value="2"/>
</dbReference>
<dbReference type="InterPro" id="IPR018060">
    <property type="entry name" value="HTH_AraC"/>
</dbReference>
<feature type="domain" description="Response regulatory" evidence="8">
    <location>
        <begin position="3"/>
        <end position="120"/>
    </location>
</feature>